<name>A0A0B0NUB4_GOSAR</name>
<proteinExistence type="predicted"/>
<sequence>MLSNSPHFPFSFQPEGSSQALSHPPKSDYEEQSKTLRQRKHDATPVCQMWVVEVACAWRQQTVVAWGD</sequence>
<feature type="region of interest" description="Disordered" evidence="1">
    <location>
        <begin position="1"/>
        <end position="40"/>
    </location>
</feature>
<dbReference type="Proteomes" id="UP000032142">
    <property type="component" value="Unassembled WGS sequence"/>
</dbReference>
<dbReference type="EMBL" id="KN406204">
    <property type="protein sequence ID" value="KHG16440.1"/>
    <property type="molecule type" value="Genomic_DNA"/>
</dbReference>
<evidence type="ECO:0000256" key="1">
    <source>
        <dbReference type="SAM" id="MobiDB-lite"/>
    </source>
</evidence>
<accession>A0A0B0NUB4</accession>
<reference evidence="3" key="1">
    <citation type="submission" date="2014-09" db="EMBL/GenBank/DDBJ databases">
        <authorList>
            <person name="Mudge J."/>
            <person name="Ramaraj T."/>
            <person name="Lindquist I.E."/>
            <person name="Bharti A.K."/>
            <person name="Sundararajan A."/>
            <person name="Cameron C.T."/>
            <person name="Woodward J.E."/>
            <person name="May G.D."/>
            <person name="Brubaker C."/>
            <person name="Broadhvest J."/>
            <person name="Wilkins T.A."/>
        </authorList>
    </citation>
    <scope>NUCLEOTIDE SEQUENCE</scope>
    <source>
        <strain evidence="3">cv. AKA8401</strain>
    </source>
</reference>
<gene>
    <name evidence="2" type="ORF">F383_22633</name>
</gene>
<keyword evidence="3" id="KW-1185">Reference proteome</keyword>
<protein>
    <submittedName>
        <fullName evidence="2">Peroxisome biosynthesis PAS1</fullName>
    </submittedName>
</protein>
<evidence type="ECO:0000313" key="2">
    <source>
        <dbReference type="EMBL" id="KHG16440.1"/>
    </source>
</evidence>
<organism evidence="2 3">
    <name type="scientific">Gossypium arboreum</name>
    <name type="common">Tree cotton</name>
    <name type="synonym">Gossypium nanking</name>
    <dbReference type="NCBI Taxonomy" id="29729"/>
    <lineage>
        <taxon>Eukaryota</taxon>
        <taxon>Viridiplantae</taxon>
        <taxon>Streptophyta</taxon>
        <taxon>Embryophyta</taxon>
        <taxon>Tracheophyta</taxon>
        <taxon>Spermatophyta</taxon>
        <taxon>Magnoliopsida</taxon>
        <taxon>eudicotyledons</taxon>
        <taxon>Gunneridae</taxon>
        <taxon>Pentapetalae</taxon>
        <taxon>rosids</taxon>
        <taxon>malvids</taxon>
        <taxon>Malvales</taxon>
        <taxon>Malvaceae</taxon>
        <taxon>Malvoideae</taxon>
        <taxon>Gossypium</taxon>
    </lineage>
</organism>
<dbReference type="AlphaFoldDB" id="A0A0B0NUB4"/>
<evidence type="ECO:0000313" key="3">
    <source>
        <dbReference type="Proteomes" id="UP000032142"/>
    </source>
</evidence>
<feature type="compositionally biased region" description="Basic and acidic residues" evidence="1">
    <location>
        <begin position="25"/>
        <end position="34"/>
    </location>
</feature>